<evidence type="ECO:0000313" key="2">
    <source>
        <dbReference type="EMBL" id="KAA2244168.1"/>
    </source>
</evidence>
<name>A0A5B2VZQ0_9HYPH</name>
<evidence type="ECO:0000259" key="1">
    <source>
        <dbReference type="SMART" id="SM00852"/>
    </source>
</evidence>
<protein>
    <submittedName>
        <fullName evidence="2">Molybdopterin-binding protein</fullName>
    </submittedName>
</protein>
<dbReference type="Gene3D" id="3.40.980.10">
    <property type="entry name" value="MoaB/Mog-like domain"/>
    <property type="match status" value="1"/>
</dbReference>
<accession>A0A5B2VZQ0</accession>
<proteinExistence type="predicted"/>
<feature type="domain" description="MoaB/Mog" evidence="1">
    <location>
        <begin position="169"/>
        <end position="302"/>
    </location>
</feature>
<comment type="caution">
    <text evidence="2">The sequence shown here is derived from an EMBL/GenBank/DDBJ whole genome shotgun (WGS) entry which is preliminary data.</text>
</comment>
<dbReference type="InterPro" id="IPR001453">
    <property type="entry name" value="MoaB/Mog_dom"/>
</dbReference>
<dbReference type="EMBL" id="VUOA01000004">
    <property type="protein sequence ID" value="KAA2244168.1"/>
    <property type="molecule type" value="Genomic_DNA"/>
</dbReference>
<keyword evidence="3" id="KW-1185">Reference proteome</keyword>
<dbReference type="UniPathway" id="UPA00344"/>
<sequence length="339" mass="34519">MIFGEVPVEEAVGAIAAHTVRAGGIIVKKGSPITPEAAAGLRAAGIERVVAARLESGDVAEDKAALRLSHAVAGTGVTVERPFTGRSNLFALTPGVLVVDRAGIDRVNALDEAITVATLPAFKPVVTGEMVGTVKIIPYAVPGAALDRAVEAAAGGAVRVAPYRRTRVGVVSTMLPGLKETVVAKTLDVLGERLGPTGAVVASDVRVPHMVEPLAAALSAQAREGAELVVVFGASAVADRRDVVPAAIAQAGGHVDHLGMPVDPGNLLLVGRIGDAPIIGAPGCARSPKENGFDWILHRLLADLPVTRADIMRLGVGGLLMEIVSRGQPRAGGESGVEG</sequence>
<dbReference type="Proteomes" id="UP000323142">
    <property type="component" value="Unassembled WGS sequence"/>
</dbReference>
<dbReference type="SMART" id="SM00852">
    <property type="entry name" value="MoCF_biosynth"/>
    <property type="match status" value="1"/>
</dbReference>
<dbReference type="OrthoDB" id="9779263at2"/>
<gene>
    <name evidence="2" type="ORF">F0L46_01300</name>
</gene>
<evidence type="ECO:0000313" key="3">
    <source>
        <dbReference type="Proteomes" id="UP000323142"/>
    </source>
</evidence>
<dbReference type="CDD" id="cd03522">
    <property type="entry name" value="MoeA_like"/>
    <property type="match status" value="1"/>
</dbReference>
<organism evidence="2 3">
    <name type="scientific">Salinarimonas soli</name>
    <dbReference type="NCBI Taxonomy" id="1638099"/>
    <lineage>
        <taxon>Bacteria</taxon>
        <taxon>Pseudomonadati</taxon>
        <taxon>Pseudomonadota</taxon>
        <taxon>Alphaproteobacteria</taxon>
        <taxon>Hyphomicrobiales</taxon>
        <taxon>Salinarimonadaceae</taxon>
        <taxon>Salinarimonas</taxon>
    </lineage>
</organism>
<reference evidence="2 3" key="2">
    <citation type="submission" date="2019-09" db="EMBL/GenBank/DDBJ databases">
        <authorList>
            <person name="Jin C."/>
        </authorList>
    </citation>
    <scope>NUCLEOTIDE SEQUENCE [LARGE SCALE GENOMIC DNA]</scope>
    <source>
        <strain evidence="2 3">BN140002</strain>
    </source>
</reference>
<dbReference type="AlphaFoldDB" id="A0A5B2VZQ0"/>
<reference evidence="2 3" key="1">
    <citation type="submission" date="2019-09" db="EMBL/GenBank/DDBJ databases">
        <title>Salinarimonas rosea gen. nov., sp. nov., a new member of the a-2 subgroup of the Proteobacteria.</title>
        <authorList>
            <person name="Liu J."/>
        </authorList>
    </citation>
    <scope>NUCLEOTIDE SEQUENCE [LARGE SCALE GENOMIC DNA]</scope>
    <source>
        <strain evidence="2 3">BN140002</strain>
    </source>
</reference>
<dbReference type="RefSeq" id="WP_149815227.1">
    <property type="nucleotide sequence ID" value="NZ_VUOA01000004.1"/>
</dbReference>
<dbReference type="InterPro" id="IPR036425">
    <property type="entry name" value="MoaB/Mog-like_dom_sf"/>
</dbReference>
<dbReference type="SUPFAM" id="SSF53218">
    <property type="entry name" value="Molybdenum cofactor biosynthesis proteins"/>
    <property type="match status" value="1"/>
</dbReference>